<feature type="transmembrane region" description="Helical" evidence="3">
    <location>
        <begin position="172"/>
        <end position="192"/>
    </location>
</feature>
<dbReference type="Gene3D" id="1.20.120.1760">
    <property type="match status" value="1"/>
</dbReference>
<dbReference type="AlphaFoldDB" id="A0A1I3NXV5"/>
<gene>
    <name evidence="4" type="ORF">SAMN04488095_2282</name>
</gene>
<evidence type="ECO:0000313" key="5">
    <source>
        <dbReference type="Proteomes" id="UP000199110"/>
    </source>
</evidence>
<sequence length="252" mass="26631">MTNDILPLPKAQGMPRPSVSRAQVQGGVLWLILGCLVFVLSGPFDPLSGSLAAALATGLFGLSGAVALWAMGPLGYPHRTFGAPNSITFLRLALLCVLSVALLRAGMLTQMGYAVFGIAVLALSLDGLDGWLARRNGLSTAFGARFDMEVDAALACMLSLILLMAGRVGIEVLILGFSRYAFLLAGIWLTWLRAPLPERFGRKVVCVLQIGALCVLVLPGLPPLLAKVISLGAAGLLTWSFGRDVLYLAARR</sequence>
<protein>
    <submittedName>
        <fullName evidence="4">Phosphatidylglycerophosphate synthase</fullName>
    </submittedName>
</protein>
<evidence type="ECO:0000256" key="3">
    <source>
        <dbReference type="SAM" id="Phobius"/>
    </source>
</evidence>
<feature type="transmembrane region" description="Helical" evidence="3">
    <location>
        <begin position="50"/>
        <end position="76"/>
    </location>
</feature>
<dbReference type="InterPro" id="IPR000462">
    <property type="entry name" value="CDP-OH_P_trans"/>
</dbReference>
<evidence type="ECO:0000256" key="1">
    <source>
        <dbReference type="ARBA" id="ARBA00022679"/>
    </source>
</evidence>
<name>A0A1I3NXV5_9RHOB</name>
<keyword evidence="3" id="KW-0472">Membrane</keyword>
<keyword evidence="3" id="KW-0812">Transmembrane</keyword>
<dbReference type="InterPro" id="IPR048254">
    <property type="entry name" value="CDP_ALCOHOL_P_TRANSF_CS"/>
</dbReference>
<organism evidence="4 5">
    <name type="scientific">Jannaschia pohangensis</name>
    <dbReference type="NCBI Taxonomy" id="390807"/>
    <lineage>
        <taxon>Bacteria</taxon>
        <taxon>Pseudomonadati</taxon>
        <taxon>Pseudomonadota</taxon>
        <taxon>Alphaproteobacteria</taxon>
        <taxon>Rhodobacterales</taxon>
        <taxon>Roseobacteraceae</taxon>
        <taxon>Jannaschia</taxon>
    </lineage>
</organism>
<proteinExistence type="inferred from homology"/>
<feature type="transmembrane region" description="Helical" evidence="3">
    <location>
        <begin position="88"/>
        <end position="107"/>
    </location>
</feature>
<feature type="transmembrane region" description="Helical" evidence="3">
    <location>
        <begin position="24"/>
        <end position="44"/>
    </location>
</feature>
<dbReference type="GO" id="GO:0016780">
    <property type="term" value="F:phosphotransferase activity, for other substituted phosphate groups"/>
    <property type="evidence" value="ECO:0007669"/>
    <property type="project" value="InterPro"/>
</dbReference>
<comment type="similarity">
    <text evidence="2">Belongs to the CDP-alcohol phosphatidyltransferase class-I family.</text>
</comment>
<dbReference type="RefSeq" id="WP_245749212.1">
    <property type="nucleotide sequence ID" value="NZ_FORA01000002.1"/>
</dbReference>
<dbReference type="GO" id="GO:0016020">
    <property type="term" value="C:membrane"/>
    <property type="evidence" value="ECO:0007669"/>
    <property type="project" value="InterPro"/>
</dbReference>
<dbReference type="InterPro" id="IPR043130">
    <property type="entry name" value="CDP-OH_PTrfase_TM_dom"/>
</dbReference>
<evidence type="ECO:0000313" key="4">
    <source>
        <dbReference type="EMBL" id="SFJ13942.1"/>
    </source>
</evidence>
<feature type="transmembrane region" description="Helical" evidence="3">
    <location>
        <begin position="204"/>
        <end position="222"/>
    </location>
</feature>
<keyword evidence="5" id="KW-1185">Reference proteome</keyword>
<dbReference type="STRING" id="390807.SAMN04488095_2282"/>
<evidence type="ECO:0000256" key="2">
    <source>
        <dbReference type="RuleBase" id="RU003750"/>
    </source>
</evidence>
<dbReference type="GO" id="GO:0008654">
    <property type="term" value="P:phospholipid biosynthetic process"/>
    <property type="evidence" value="ECO:0007669"/>
    <property type="project" value="InterPro"/>
</dbReference>
<dbReference type="PROSITE" id="PS00379">
    <property type="entry name" value="CDP_ALCOHOL_P_TRANSF"/>
    <property type="match status" value="1"/>
</dbReference>
<dbReference type="Proteomes" id="UP000199110">
    <property type="component" value="Unassembled WGS sequence"/>
</dbReference>
<feature type="transmembrane region" description="Helical" evidence="3">
    <location>
        <begin position="113"/>
        <end position="134"/>
    </location>
</feature>
<accession>A0A1I3NXV5</accession>
<reference evidence="4 5" key="1">
    <citation type="submission" date="2016-10" db="EMBL/GenBank/DDBJ databases">
        <authorList>
            <person name="de Groot N.N."/>
        </authorList>
    </citation>
    <scope>NUCLEOTIDE SEQUENCE [LARGE SCALE GENOMIC DNA]</scope>
    <source>
        <strain evidence="4 5">DSM 19073</strain>
    </source>
</reference>
<dbReference type="Pfam" id="PF01066">
    <property type="entry name" value="CDP-OH_P_transf"/>
    <property type="match status" value="1"/>
</dbReference>
<keyword evidence="1 2" id="KW-0808">Transferase</keyword>
<keyword evidence="3" id="KW-1133">Transmembrane helix</keyword>
<dbReference type="EMBL" id="FORA01000002">
    <property type="protein sequence ID" value="SFJ13942.1"/>
    <property type="molecule type" value="Genomic_DNA"/>
</dbReference>